<reference evidence="3" key="1">
    <citation type="submission" date="2021-01" db="EMBL/GenBank/DDBJ databases">
        <authorList>
            <person name="Corre E."/>
            <person name="Pelletier E."/>
            <person name="Niang G."/>
            <person name="Scheremetjew M."/>
            <person name="Finn R."/>
            <person name="Kale V."/>
            <person name="Holt S."/>
            <person name="Cochrane G."/>
            <person name="Meng A."/>
            <person name="Brown T."/>
            <person name="Cohen L."/>
        </authorList>
    </citation>
    <scope>NUCLEOTIDE SEQUENCE</scope>
    <source>
        <strain evidence="3">CCMP1413</strain>
    </source>
</reference>
<organism evidence="3">
    <name type="scientific">Prasinoderma coloniale</name>
    <dbReference type="NCBI Taxonomy" id="156133"/>
    <lineage>
        <taxon>Eukaryota</taxon>
        <taxon>Viridiplantae</taxon>
        <taxon>Prasinodermophyta</taxon>
        <taxon>Prasinodermophyceae</taxon>
        <taxon>Prasinodermales</taxon>
        <taxon>Prasinodermaceae</taxon>
        <taxon>Prasinoderma</taxon>
    </lineage>
</organism>
<dbReference type="PANTHER" id="PTHR45856">
    <property type="entry name" value="ALPHA/BETA-HYDROLASES SUPERFAMILY PROTEIN"/>
    <property type="match status" value="1"/>
</dbReference>
<dbReference type="Gene3D" id="3.40.50.1820">
    <property type="entry name" value="alpha/beta hydrolase"/>
    <property type="match status" value="1"/>
</dbReference>
<dbReference type="Pfam" id="PF01764">
    <property type="entry name" value="Lipase_3"/>
    <property type="match status" value="1"/>
</dbReference>
<accession>A0A6U0MFI8</accession>
<protein>
    <recommendedName>
        <fullName evidence="2">Fungal lipase-type domain-containing protein</fullName>
    </recommendedName>
</protein>
<sequence length="590" mass="64595">MRAGRAAARVGGAVVETAAAAVRIASPEVSAVAEAIDEARADRARRRRAGDDDGSDGGGDTGANSDYIARSMRRARQLRRQQEEGDIMEEASAGSETIAKLRTTFGVLAVPWRLIREMWRGCIGSIWREGGSIAFRNRQSHFQAGIWHGKRLPPQVPPKDICLLCCLLSNVIYYYTEDGFIDKYGDIVQLDKEGDASCGDTQYEMLVAATRGAESSGGDENATQAPQQQRASTRREPSGSPPSLLGADDHPTQECTARRLRNFARGFDVEPLSTIAYTVLPALENWQRHVADRAWYVATAKSVKDETDVNALIVTSHALRAIMVVFRGTDSAANLRVDVSALKTGVANRRGSKGPRVHEGFHRAYYFGGVAKELELRISELTTQNPEFDLYLMGHSLGGALATILAYRLLRLAIIPEDVHVNLFTFGAPRVGSPDFVSELDSFSQLRGFRFVHRGDVVPRLPMINYQHHGTLIWLRDRPQNRVEVYASGIDAPWRQTCLCANLNVAAHSVVRQVGGRTSDDGDHAGQGPQQHGASTPISPPRLGVGLTGLLLPECCMQRADAADDADNFEFRGYLAAIHRVPEDEVRASL</sequence>
<feature type="compositionally biased region" description="Polar residues" evidence="1">
    <location>
        <begin position="528"/>
        <end position="537"/>
    </location>
</feature>
<feature type="compositionally biased region" description="Polar residues" evidence="1">
    <location>
        <begin position="221"/>
        <end position="231"/>
    </location>
</feature>
<evidence type="ECO:0000256" key="1">
    <source>
        <dbReference type="SAM" id="MobiDB-lite"/>
    </source>
</evidence>
<name>A0A6U0MFI8_9VIRI</name>
<evidence type="ECO:0000259" key="2">
    <source>
        <dbReference type="Pfam" id="PF01764"/>
    </source>
</evidence>
<feature type="region of interest" description="Disordered" evidence="1">
    <location>
        <begin position="211"/>
        <end position="251"/>
    </location>
</feature>
<dbReference type="PANTHER" id="PTHR45856:SF24">
    <property type="entry name" value="FUNGAL LIPASE-LIKE DOMAIN-CONTAINING PROTEIN"/>
    <property type="match status" value="1"/>
</dbReference>
<dbReference type="AlphaFoldDB" id="A0A6U0MFI8"/>
<dbReference type="SUPFAM" id="SSF53474">
    <property type="entry name" value="alpha/beta-Hydrolases"/>
    <property type="match status" value="1"/>
</dbReference>
<evidence type="ECO:0000313" key="4">
    <source>
        <dbReference type="EMBL" id="CAD8230367.1"/>
    </source>
</evidence>
<dbReference type="GO" id="GO:0006629">
    <property type="term" value="P:lipid metabolic process"/>
    <property type="evidence" value="ECO:0007669"/>
    <property type="project" value="InterPro"/>
</dbReference>
<dbReference type="InterPro" id="IPR029058">
    <property type="entry name" value="AB_hydrolase_fold"/>
</dbReference>
<feature type="domain" description="Fungal lipase-type" evidence="2">
    <location>
        <begin position="324"/>
        <end position="465"/>
    </location>
</feature>
<dbReference type="EMBL" id="HBDZ01001850">
    <property type="protein sequence ID" value="CAD8230367.1"/>
    <property type="molecule type" value="Transcribed_RNA"/>
</dbReference>
<dbReference type="InterPro" id="IPR002921">
    <property type="entry name" value="Fungal_lipase-type"/>
</dbReference>
<dbReference type="CDD" id="cd00519">
    <property type="entry name" value="Lipase_3"/>
    <property type="match status" value="1"/>
</dbReference>
<dbReference type="InterPro" id="IPR051218">
    <property type="entry name" value="Sec_MonoDiacylglyc_Lipase"/>
</dbReference>
<feature type="region of interest" description="Disordered" evidence="1">
    <location>
        <begin position="515"/>
        <end position="541"/>
    </location>
</feature>
<proteinExistence type="predicted"/>
<gene>
    <name evidence="3" type="ORF">PCOL08062_LOCUS1469</name>
    <name evidence="4" type="ORF">PCOL08062_LOCUS1470</name>
</gene>
<evidence type="ECO:0000313" key="3">
    <source>
        <dbReference type="EMBL" id="CAD8230364.1"/>
    </source>
</evidence>
<dbReference type="EMBL" id="HBDZ01001849">
    <property type="protein sequence ID" value="CAD8230364.1"/>
    <property type="molecule type" value="Transcribed_RNA"/>
</dbReference>
<feature type="region of interest" description="Disordered" evidence="1">
    <location>
        <begin position="40"/>
        <end position="66"/>
    </location>
</feature>